<organism evidence="1 2">
    <name type="scientific">Kitasatospora indigofera</name>
    <dbReference type="NCBI Taxonomy" id="67307"/>
    <lineage>
        <taxon>Bacteria</taxon>
        <taxon>Bacillati</taxon>
        <taxon>Actinomycetota</taxon>
        <taxon>Actinomycetes</taxon>
        <taxon>Kitasatosporales</taxon>
        <taxon>Streptomycetaceae</taxon>
        <taxon>Kitasatospora</taxon>
    </lineage>
</organism>
<reference evidence="1" key="1">
    <citation type="journal article" date="2014" name="Int. J. Syst. Evol. Microbiol.">
        <title>Complete genome sequence of Corynebacterium casei LMG S-19264T (=DSM 44701T), isolated from a smear-ripened cheese.</title>
        <authorList>
            <consortium name="US DOE Joint Genome Institute (JGI-PGF)"/>
            <person name="Walter F."/>
            <person name="Albersmeier A."/>
            <person name="Kalinowski J."/>
            <person name="Ruckert C."/>
        </authorList>
    </citation>
    <scope>NUCLEOTIDE SEQUENCE</scope>
    <source>
        <strain evidence="1">JCM 4646</strain>
    </source>
</reference>
<comment type="caution">
    <text evidence="1">The sequence shown here is derived from an EMBL/GenBank/DDBJ whole genome shotgun (WGS) entry which is preliminary data.</text>
</comment>
<accession>A0A919GBQ7</accession>
<name>A0A919GBQ7_9ACTN</name>
<keyword evidence="2" id="KW-1185">Reference proteome</keyword>
<proteinExistence type="predicted"/>
<sequence>MPARNRRLPQHLSWPLTSTDICSALGETPSHALQLSFFDHHWTDGTLLKARWVPPTSSNYGAGLPSDRWSSVWITVAPIPGSERAAARQILREQALPELRNWVEKARNGSEAWALSRHSIAWRYVNRFLHLSHDQQPYQPVKLP</sequence>
<evidence type="ECO:0000313" key="2">
    <source>
        <dbReference type="Proteomes" id="UP000617734"/>
    </source>
</evidence>
<dbReference type="EMBL" id="BNBO01000053">
    <property type="protein sequence ID" value="GHH81514.1"/>
    <property type="molecule type" value="Genomic_DNA"/>
</dbReference>
<dbReference type="AlphaFoldDB" id="A0A919GBQ7"/>
<evidence type="ECO:0000313" key="1">
    <source>
        <dbReference type="EMBL" id="GHH81514.1"/>
    </source>
</evidence>
<protein>
    <submittedName>
        <fullName evidence="1">Uncharacterized protein</fullName>
    </submittedName>
</protein>
<dbReference type="GeneID" id="95356726"/>
<dbReference type="Proteomes" id="UP000617734">
    <property type="component" value="Unassembled WGS sequence"/>
</dbReference>
<dbReference type="RefSeq" id="WP_190214437.1">
    <property type="nucleotide sequence ID" value="NZ_BNBO01000053.1"/>
</dbReference>
<gene>
    <name evidence="1" type="ORF">GCM10018781_64310</name>
</gene>
<reference evidence="1" key="2">
    <citation type="submission" date="2020-09" db="EMBL/GenBank/DDBJ databases">
        <authorList>
            <person name="Sun Q."/>
            <person name="Ohkuma M."/>
        </authorList>
    </citation>
    <scope>NUCLEOTIDE SEQUENCE</scope>
    <source>
        <strain evidence="1">JCM 4646</strain>
    </source>
</reference>